<dbReference type="SUPFAM" id="SSF47090">
    <property type="entry name" value="PGBD-like"/>
    <property type="match status" value="1"/>
</dbReference>
<feature type="transmembrane region" description="Helical" evidence="1">
    <location>
        <begin position="32"/>
        <end position="51"/>
    </location>
</feature>
<dbReference type="PANTHER" id="PTHR30163:SF8">
    <property type="entry name" value="LYTIC MUREIN TRANSGLYCOSYLASE"/>
    <property type="match status" value="1"/>
</dbReference>
<evidence type="ECO:0000259" key="2">
    <source>
        <dbReference type="Pfam" id="PF01471"/>
    </source>
</evidence>
<name>A0A1H6LY94_9GAMM</name>
<sequence length="439" mass="49989">MVPIVEPEKVFIFSLTPQALNNKTMLIRYNFVMFRFIFLFILTISAGTSLAKADDTLSADTTQNFEAFLADIRIKAIKQGISKATLDRAFNGLTPDPKVIQYDRNQAEFTLNFWRYMNSRVSNNRLEEGKVKLEENRPLLERIYKKYGVQPSILVAFWGLETNYGKHVGKMALVRSLATLSFDLRRREFFTKELLILLKLIDQEKLPHNAQGSWAGAMGNTQFMPSNVAAYGVDADKNGKLDLWGSKEDIFHSSTNFLKRIGWHRGERWGREVTVPEDFDFSLASLKIKKTIREWESLGIKRADGKKNSRSLLSPPEASLILPMGHKGPAFLVYRNFYAILRWNRSILYALSVGYLSDRLNGQPVLIAESADEPSLSRDDVFAIQTTLNELGFNAGKPDGFSGPKTRNATRDYQRANNLAIDGYVGYQLLQQLKKQNEY</sequence>
<dbReference type="AlphaFoldDB" id="A0A1H6LY94"/>
<dbReference type="InterPro" id="IPR002477">
    <property type="entry name" value="Peptidoglycan-bd-like"/>
</dbReference>
<keyword evidence="1" id="KW-0812">Transmembrane</keyword>
<evidence type="ECO:0000313" key="4">
    <source>
        <dbReference type="EMBL" id="SEH93826.1"/>
    </source>
</evidence>
<dbReference type="Gene3D" id="1.10.101.10">
    <property type="entry name" value="PGBD-like superfamily/PGBD"/>
    <property type="match status" value="1"/>
</dbReference>
<gene>
    <name evidence="4" type="ORF">BAZSYMB_SCAFFOLD00006_11</name>
</gene>
<dbReference type="GO" id="GO:0009253">
    <property type="term" value="P:peptidoglycan catabolic process"/>
    <property type="evidence" value="ECO:0007669"/>
    <property type="project" value="TreeGrafter"/>
</dbReference>
<accession>A0A1H6LY94</accession>
<dbReference type="STRING" id="235205.BAZSYMB_SCAFFOLD00006_11"/>
<dbReference type="Gene3D" id="1.10.8.350">
    <property type="entry name" value="Bacterial muramidase"/>
    <property type="match status" value="1"/>
</dbReference>
<dbReference type="Proteomes" id="UP000198559">
    <property type="component" value="Unassembled WGS sequence"/>
</dbReference>
<organism evidence="4 5">
    <name type="scientific">Bathymodiolus azoricus thioautotrophic gill symbiont</name>
    <dbReference type="NCBI Taxonomy" id="235205"/>
    <lineage>
        <taxon>Bacteria</taxon>
        <taxon>Pseudomonadati</taxon>
        <taxon>Pseudomonadota</taxon>
        <taxon>Gammaproteobacteria</taxon>
        <taxon>sulfur-oxidizing symbionts</taxon>
    </lineage>
</organism>
<reference evidence="5" key="1">
    <citation type="submission" date="2016-06" db="EMBL/GenBank/DDBJ databases">
        <authorList>
            <person name="Petersen J."/>
            <person name="Sayavedra L."/>
        </authorList>
    </citation>
    <scope>NUCLEOTIDE SEQUENCE [LARGE SCALE GENOMIC DNA]</scope>
    <source>
        <strain evidence="5">BazSymB</strain>
    </source>
</reference>
<keyword evidence="1" id="KW-1133">Transmembrane helix</keyword>
<dbReference type="EMBL" id="CVUD02000250">
    <property type="protein sequence ID" value="SEH93826.1"/>
    <property type="molecule type" value="Genomic_DNA"/>
</dbReference>
<feature type="domain" description="Transglycosylase SLT" evidence="3">
    <location>
        <begin position="65"/>
        <end position="358"/>
    </location>
</feature>
<dbReference type="PANTHER" id="PTHR30163">
    <property type="entry name" value="MEMBRANE-BOUND LYTIC MUREIN TRANSGLYCOSYLASE B"/>
    <property type="match status" value="1"/>
</dbReference>
<dbReference type="InterPro" id="IPR023346">
    <property type="entry name" value="Lysozyme-like_dom_sf"/>
</dbReference>
<feature type="domain" description="Peptidoglycan binding-like" evidence="2">
    <location>
        <begin position="378"/>
        <end position="433"/>
    </location>
</feature>
<evidence type="ECO:0000313" key="5">
    <source>
        <dbReference type="Proteomes" id="UP000198559"/>
    </source>
</evidence>
<dbReference type="NCBIfam" id="TIGR02283">
    <property type="entry name" value="MltB_2"/>
    <property type="match status" value="1"/>
</dbReference>
<dbReference type="CDD" id="cd13399">
    <property type="entry name" value="Slt35-like"/>
    <property type="match status" value="1"/>
</dbReference>
<dbReference type="InterPro" id="IPR036366">
    <property type="entry name" value="PGBDSf"/>
</dbReference>
<protein>
    <submittedName>
        <fullName evidence="4">Membrane-bound lytic murein transglycosylase B</fullName>
    </submittedName>
</protein>
<proteinExistence type="predicted"/>
<evidence type="ECO:0000259" key="3">
    <source>
        <dbReference type="Pfam" id="PF13406"/>
    </source>
</evidence>
<keyword evidence="1" id="KW-0472">Membrane</keyword>
<dbReference type="InterPro" id="IPR043426">
    <property type="entry name" value="MltB-like"/>
</dbReference>
<dbReference type="GO" id="GO:0008933">
    <property type="term" value="F:peptidoglycan lytic transglycosylase activity"/>
    <property type="evidence" value="ECO:0007669"/>
    <property type="project" value="TreeGrafter"/>
</dbReference>
<dbReference type="SUPFAM" id="SSF53955">
    <property type="entry name" value="Lysozyme-like"/>
    <property type="match status" value="1"/>
</dbReference>
<dbReference type="InterPro" id="IPR036365">
    <property type="entry name" value="PGBD-like_sf"/>
</dbReference>
<dbReference type="Pfam" id="PF01471">
    <property type="entry name" value="PG_binding_1"/>
    <property type="match status" value="1"/>
</dbReference>
<dbReference type="Pfam" id="PF13406">
    <property type="entry name" value="SLT_2"/>
    <property type="match status" value="1"/>
</dbReference>
<dbReference type="InterPro" id="IPR011970">
    <property type="entry name" value="MltB_2"/>
</dbReference>
<evidence type="ECO:0000256" key="1">
    <source>
        <dbReference type="SAM" id="Phobius"/>
    </source>
</evidence>
<dbReference type="Gene3D" id="1.10.530.10">
    <property type="match status" value="1"/>
</dbReference>
<dbReference type="InterPro" id="IPR031304">
    <property type="entry name" value="SLT_2"/>
</dbReference>